<protein>
    <submittedName>
        <fullName evidence="4">Putative regulator of cell autolysis</fullName>
    </submittedName>
</protein>
<dbReference type="eggNOG" id="COG2972">
    <property type="taxonomic scope" value="Bacteria"/>
</dbReference>
<name>H8KWE1_SOLCM</name>
<organism evidence="4 5">
    <name type="scientific">Solitalea canadensis (strain ATCC 29591 / DSM 3403 / JCM 21819 / LMG 8368 / NBRC 15130 / NCIMB 12057 / USAM 9D)</name>
    <name type="common">Flexibacter canadensis</name>
    <dbReference type="NCBI Taxonomy" id="929556"/>
    <lineage>
        <taxon>Bacteria</taxon>
        <taxon>Pseudomonadati</taxon>
        <taxon>Bacteroidota</taxon>
        <taxon>Sphingobacteriia</taxon>
        <taxon>Sphingobacteriales</taxon>
        <taxon>Sphingobacteriaceae</taxon>
        <taxon>Solitalea</taxon>
    </lineage>
</organism>
<keyword evidence="1" id="KW-0175">Coiled coil</keyword>
<keyword evidence="2" id="KW-0812">Transmembrane</keyword>
<dbReference type="HOGENOM" id="CLU_020473_1_0_10"/>
<evidence type="ECO:0000259" key="3">
    <source>
        <dbReference type="Pfam" id="PF06580"/>
    </source>
</evidence>
<keyword evidence="2" id="KW-0472">Membrane</keyword>
<dbReference type="Proteomes" id="UP000007590">
    <property type="component" value="Chromosome"/>
</dbReference>
<dbReference type="Pfam" id="PF06580">
    <property type="entry name" value="His_kinase"/>
    <property type="match status" value="1"/>
</dbReference>
<dbReference type="EMBL" id="CP003349">
    <property type="protein sequence ID" value="AFD07933.1"/>
    <property type="molecule type" value="Genomic_DNA"/>
</dbReference>
<gene>
    <name evidence="4" type="ordered locus">Solca_2911</name>
</gene>
<dbReference type="Gene3D" id="3.30.565.10">
    <property type="entry name" value="Histidine kinase-like ATPase, C-terminal domain"/>
    <property type="match status" value="1"/>
</dbReference>
<dbReference type="PANTHER" id="PTHR34220:SF7">
    <property type="entry name" value="SENSOR HISTIDINE KINASE YPDA"/>
    <property type="match status" value="1"/>
</dbReference>
<feature type="transmembrane region" description="Helical" evidence="2">
    <location>
        <begin position="73"/>
        <end position="93"/>
    </location>
</feature>
<dbReference type="SUPFAM" id="SSF55874">
    <property type="entry name" value="ATPase domain of HSP90 chaperone/DNA topoisomerase II/histidine kinase"/>
    <property type="match status" value="1"/>
</dbReference>
<evidence type="ECO:0000313" key="4">
    <source>
        <dbReference type="EMBL" id="AFD07933.1"/>
    </source>
</evidence>
<evidence type="ECO:0000256" key="1">
    <source>
        <dbReference type="SAM" id="Coils"/>
    </source>
</evidence>
<feature type="transmembrane region" description="Helical" evidence="2">
    <location>
        <begin position="7"/>
        <end position="27"/>
    </location>
</feature>
<dbReference type="KEGG" id="scn:Solca_2911"/>
<sequence>MGELKNIRVILIHVIAWIGVFTIPELLRPDMPGLQSKFISLHHILTFNLPLIGFFYLNAYFLIPKLLRNRPPYVYIISVLVIIICMVYADSLVKSGIPSPSRMRPPRGGHGEMRMFFTFPLLFMWAVSTSYRFFIDQLKTDRENKERENIHLKTELSFLRSQISPHFIFNILNSLVALSRKRPQQVEPVIIQLSDMMRYMLYENDERKVSVAREIEYLENYIDLQKLRFGDMVKVNFSVYNDAGNKMIEPMLLIPYIENAFKHGVGLINNPVIDIHLRAEGNELALTVQNRFNDNDQKDVSSGIGLKNVERRLKILYDKRHQLRLSKDEEWFKVDLKIELE</sequence>
<proteinExistence type="predicted"/>
<keyword evidence="2" id="KW-1133">Transmembrane helix</keyword>
<keyword evidence="5" id="KW-1185">Reference proteome</keyword>
<accession>H8KWE1</accession>
<evidence type="ECO:0000256" key="2">
    <source>
        <dbReference type="SAM" id="Phobius"/>
    </source>
</evidence>
<dbReference type="InterPro" id="IPR050640">
    <property type="entry name" value="Bact_2-comp_sensor_kinase"/>
</dbReference>
<dbReference type="InterPro" id="IPR036890">
    <property type="entry name" value="HATPase_C_sf"/>
</dbReference>
<dbReference type="InterPro" id="IPR010559">
    <property type="entry name" value="Sig_transdc_His_kin_internal"/>
</dbReference>
<dbReference type="STRING" id="929556.Solca_2911"/>
<reference evidence="4" key="1">
    <citation type="submission" date="2012-02" db="EMBL/GenBank/DDBJ databases">
        <title>The complete genome of Solitalea canadensis DSM 3403.</title>
        <authorList>
            <consortium name="US DOE Joint Genome Institute (JGI-PGF)"/>
            <person name="Lucas S."/>
            <person name="Copeland A."/>
            <person name="Lapidus A."/>
            <person name="Glavina del Rio T."/>
            <person name="Dalin E."/>
            <person name="Tice H."/>
            <person name="Bruce D."/>
            <person name="Goodwin L."/>
            <person name="Pitluck S."/>
            <person name="Peters L."/>
            <person name="Ovchinnikova G."/>
            <person name="Lu M."/>
            <person name="Kyrpides N."/>
            <person name="Mavromatis K."/>
            <person name="Ivanova N."/>
            <person name="Brettin T."/>
            <person name="Detter J.C."/>
            <person name="Han C."/>
            <person name="Larimer F."/>
            <person name="Land M."/>
            <person name="Hauser L."/>
            <person name="Markowitz V."/>
            <person name="Cheng J.-F."/>
            <person name="Hugenholtz P."/>
            <person name="Woyke T."/>
            <person name="Wu D."/>
            <person name="Spring S."/>
            <person name="Schroeder M."/>
            <person name="Kopitz M."/>
            <person name="Brambilla E."/>
            <person name="Klenk H.-P."/>
            <person name="Eisen J.A."/>
        </authorList>
    </citation>
    <scope>NUCLEOTIDE SEQUENCE</scope>
    <source>
        <strain evidence="4">DSM 3403</strain>
    </source>
</reference>
<feature type="domain" description="Signal transduction histidine kinase internal region" evidence="3">
    <location>
        <begin position="155"/>
        <end position="231"/>
    </location>
</feature>
<feature type="transmembrane region" description="Helical" evidence="2">
    <location>
        <begin position="39"/>
        <end position="61"/>
    </location>
</feature>
<dbReference type="AlphaFoldDB" id="H8KWE1"/>
<feature type="transmembrane region" description="Helical" evidence="2">
    <location>
        <begin position="113"/>
        <end position="135"/>
    </location>
</feature>
<dbReference type="GO" id="GO:0016020">
    <property type="term" value="C:membrane"/>
    <property type="evidence" value="ECO:0007669"/>
    <property type="project" value="InterPro"/>
</dbReference>
<evidence type="ECO:0000313" key="5">
    <source>
        <dbReference type="Proteomes" id="UP000007590"/>
    </source>
</evidence>
<dbReference type="PANTHER" id="PTHR34220">
    <property type="entry name" value="SENSOR HISTIDINE KINASE YPDA"/>
    <property type="match status" value="1"/>
</dbReference>
<dbReference type="GO" id="GO:0000155">
    <property type="term" value="F:phosphorelay sensor kinase activity"/>
    <property type="evidence" value="ECO:0007669"/>
    <property type="project" value="InterPro"/>
</dbReference>
<feature type="coiled-coil region" evidence="1">
    <location>
        <begin position="135"/>
        <end position="162"/>
    </location>
</feature>